<evidence type="ECO:0000256" key="3">
    <source>
        <dbReference type="ARBA" id="ARBA00022448"/>
    </source>
</evidence>
<evidence type="ECO:0000256" key="4">
    <source>
        <dbReference type="ARBA" id="ARBA00022692"/>
    </source>
</evidence>
<feature type="transmembrane region" description="Helical" evidence="8">
    <location>
        <begin position="32"/>
        <end position="52"/>
    </location>
</feature>
<dbReference type="PANTHER" id="PTHR11616">
    <property type="entry name" value="SODIUM/CHLORIDE DEPENDENT TRANSPORTER"/>
    <property type="match status" value="1"/>
</dbReference>
<evidence type="ECO:0000313" key="9">
    <source>
        <dbReference type="EMBL" id="OWF53686.1"/>
    </source>
</evidence>
<dbReference type="Pfam" id="PF00209">
    <property type="entry name" value="SNF"/>
    <property type="match status" value="1"/>
</dbReference>
<evidence type="ECO:0000313" key="10">
    <source>
        <dbReference type="Proteomes" id="UP000242188"/>
    </source>
</evidence>
<evidence type="ECO:0000256" key="1">
    <source>
        <dbReference type="ARBA" id="ARBA00004141"/>
    </source>
</evidence>
<comment type="similarity">
    <text evidence="2">Belongs to the sodium:neurotransmitter symporter (SNF) (TC 2.A.22) family.</text>
</comment>
<dbReference type="EMBL" id="NEDP02001251">
    <property type="protein sequence ID" value="OWF53686.1"/>
    <property type="molecule type" value="Genomic_DNA"/>
</dbReference>
<comment type="caution">
    <text evidence="9">The sequence shown here is derived from an EMBL/GenBank/DDBJ whole genome shotgun (WGS) entry which is preliminary data.</text>
</comment>
<dbReference type="Proteomes" id="UP000242188">
    <property type="component" value="Unassembled WGS sequence"/>
</dbReference>
<dbReference type="GO" id="GO:0005886">
    <property type="term" value="C:plasma membrane"/>
    <property type="evidence" value="ECO:0007669"/>
    <property type="project" value="TreeGrafter"/>
</dbReference>
<evidence type="ECO:0000256" key="8">
    <source>
        <dbReference type="SAM" id="Phobius"/>
    </source>
</evidence>
<dbReference type="InterPro" id="IPR037272">
    <property type="entry name" value="SNS_sf"/>
</dbReference>
<evidence type="ECO:0000256" key="7">
    <source>
        <dbReference type="ARBA" id="ARBA00023180"/>
    </source>
</evidence>
<dbReference type="GO" id="GO:0089718">
    <property type="term" value="P:amino acid import across plasma membrane"/>
    <property type="evidence" value="ECO:0007669"/>
    <property type="project" value="TreeGrafter"/>
</dbReference>
<dbReference type="SUPFAM" id="SSF161070">
    <property type="entry name" value="SNF-like"/>
    <property type="match status" value="1"/>
</dbReference>
<name>A0A210QY83_MIZYE</name>
<keyword evidence="5 8" id="KW-1133">Transmembrane helix</keyword>
<sequence length="193" mass="21761">MLVTVCACAFYFFLGLVFCTQAGIYVYQLLDWYVSVAIPVFGLIECLVFGWIYGAERFSRDIEMMLGRGVPVFVRICWCFVTPVVLLILFVSTFISYKPPTYGDYVYPSYVNLLGWCVGLMPLLPVIVVGVGTVANTPGHSIIQRLKSSMRPSPFWKPISKRHAFDYDAHESAVPLSFWKQVKVNIFGGNDAK</sequence>
<evidence type="ECO:0000256" key="5">
    <source>
        <dbReference type="ARBA" id="ARBA00022989"/>
    </source>
</evidence>
<keyword evidence="7" id="KW-0325">Glycoprotein</keyword>
<keyword evidence="4 8" id="KW-0812">Transmembrane</keyword>
<dbReference type="STRING" id="6573.A0A210QY83"/>
<evidence type="ECO:0000256" key="6">
    <source>
        <dbReference type="ARBA" id="ARBA00023136"/>
    </source>
</evidence>
<dbReference type="GO" id="GO:0015179">
    <property type="term" value="F:L-amino acid transmembrane transporter activity"/>
    <property type="evidence" value="ECO:0007669"/>
    <property type="project" value="TreeGrafter"/>
</dbReference>
<keyword evidence="10" id="KW-1185">Reference proteome</keyword>
<dbReference type="AlphaFoldDB" id="A0A210QY83"/>
<accession>A0A210QY83</accession>
<feature type="transmembrane region" description="Helical" evidence="8">
    <location>
        <begin position="72"/>
        <end position="93"/>
    </location>
</feature>
<dbReference type="GO" id="GO:0005283">
    <property type="term" value="F:amino acid:sodium symporter activity"/>
    <property type="evidence" value="ECO:0007669"/>
    <property type="project" value="TreeGrafter"/>
</dbReference>
<keyword evidence="6 8" id="KW-0472">Membrane</keyword>
<reference evidence="9 10" key="1">
    <citation type="journal article" date="2017" name="Nat. Ecol. Evol.">
        <title>Scallop genome provides insights into evolution of bilaterian karyotype and development.</title>
        <authorList>
            <person name="Wang S."/>
            <person name="Zhang J."/>
            <person name="Jiao W."/>
            <person name="Li J."/>
            <person name="Xun X."/>
            <person name="Sun Y."/>
            <person name="Guo X."/>
            <person name="Huan P."/>
            <person name="Dong B."/>
            <person name="Zhang L."/>
            <person name="Hu X."/>
            <person name="Sun X."/>
            <person name="Wang J."/>
            <person name="Zhao C."/>
            <person name="Wang Y."/>
            <person name="Wang D."/>
            <person name="Huang X."/>
            <person name="Wang R."/>
            <person name="Lv J."/>
            <person name="Li Y."/>
            <person name="Zhang Z."/>
            <person name="Liu B."/>
            <person name="Lu W."/>
            <person name="Hui Y."/>
            <person name="Liang J."/>
            <person name="Zhou Z."/>
            <person name="Hou R."/>
            <person name="Li X."/>
            <person name="Liu Y."/>
            <person name="Li H."/>
            <person name="Ning X."/>
            <person name="Lin Y."/>
            <person name="Zhao L."/>
            <person name="Xing Q."/>
            <person name="Dou J."/>
            <person name="Li Y."/>
            <person name="Mao J."/>
            <person name="Guo H."/>
            <person name="Dou H."/>
            <person name="Li T."/>
            <person name="Mu C."/>
            <person name="Jiang W."/>
            <person name="Fu Q."/>
            <person name="Fu X."/>
            <person name="Miao Y."/>
            <person name="Liu J."/>
            <person name="Yu Q."/>
            <person name="Li R."/>
            <person name="Liao H."/>
            <person name="Li X."/>
            <person name="Kong Y."/>
            <person name="Jiang Z."/>
            <person name="Chourrout D."/>
            <person name="Li R."/>
            <person name="Bao Z."/>
        </authorList>
    </citation>
    <scope>NUCLEOTIDE SEQUENCE [LARGE SCALE GENOMIC DNA]</scope>
    <source>
        <strain evidence="9 10">PY_sf001</strain>
    </source>
</reference>
<comment type="subcellular location">
    <subcellularLocation>
        <location evidence="1">Membrane</location>
        <topology evidence="1">Multi-pass membrane protein</topology>
    </subcellularLocation>
</comment>
<dbReference type="PANTHER" id="PTHR11616:SF321">
    <property type="entry name" value="SODIUM-DEPENDENT NUTRIENT AMINO ACID TRANSPORTER 1-RELATED"/>
    <property type="match status" value="1"/>
</dbReference>
<dbReference type="InterPro" id="IPR000175">
    <property type="entry name" value="Na/ntran_symport"/>
</dbReference>
<dbReference type="OrthoDB" id="6155318at2759"/>
<evidence type="ECO:0000256" key="2">
    <source>
        <dbReference type="ARBA" id="ARBA00006459"/>
    </source>
</evidence>
<keyword evidence="3" id="KW-0813">Transport</keyword>
<dbReference type="PROSITE" id="PS50267">
    <property type="entry name" value="NA_NEUROTRAN_SYMP_3"/>
    <property type="match status" value="1"/>
</dbReference>
<organism evidence="9 10">
    <name type="scientific">Mizuhopecten yessoensis</name>
    <name type="common">Japanese scallop</name>
    <name type="synonym">Patinopecten yessoensis</name>
    <dbReference type="NCBI Taxonomy" id="6573"/>
    <lineage>
        <taxon>Eukaryota</taxon>
        <taxon>Metazoa</taxon>
        <taxon>Spiralia</taxon>
        <taxon>Lophotrochozoa</taxon>
        <taxon>Mollusca</taxon>
        <taxon>Bivalvia</taxon>
        <taxon>Autobranchia</taxon>
        <taxon>Pteriomorphia</taxon>
        <taxon>Pectinida</taxon>
        <taxon>Pectinoidea</taxon>
        <taxon>Pectinidae</taxon>
        <taxon>Mizuhopecten</taxon>
    </lineage>
</organism>
<feature type="transmembrane region" description="Helical" evidence="8">
    <location>
        <begin position="113"/>
        <end position="135"/>
    </location>
</feature>
<proteinExistence type="inferred from homology"/>
<protein>
    <submittedName>
        <fullName evidence="9">Sodium-and chloride-dependent glycine transporter 1</fullName>
    </submittedName>
</protein>
<gene>
    <name evidence="9" type="ORF">KP79_PYT05063</name>
</gene>